<dbReference type="GO" id="GO:0045494">
    <property type="term" value="P:photoreceptor cell maintenance"/>
    <property type="evidence" value="ECO:0007669"/>
    <property type="project" value="TreeGrafter"/>
</dbReference>
<dbReference type="EMBL" id="HBIN01009083">
    <property type="protein sequence ID" value="CAE0436491.1"/>
    <property type="molecule type" value="Transcribed_RNA"/>
</dbReference>
<dbReference type="AlphaFoldDB" id="A0A7S3PGY6"/>
<dbReference type="InterPro" id="IPR042984">
    <property type="entry name" value="BBS12"/>
</dbReference>
<proteinExistence type="predicted"/>
<accession>A0A7S3PGY6</accession>
<dbReference type="Pfam" id="PF00118">
    <property type="entry name" value="Cpn60_TCP1"/>
    <property type="match status" value="1"/>
</dbReference>
<dbReference type="InterPro" id="IPR027409">
    <property type="entry name" value="GroEL-like_apical_dom_sf"/>
</dbReference>
<organism evidence="1">
    <name type="scientific">Aplanochytrium stocchinoi</name>
    <dbReference type="NCBI Taxonomy" id="215587"/>
    <lineage>
        <taxon>Eukaryota</taxon>
        <taxon>Sar</taxon>
        <taxon>Stramenopiles</taxon>
        <taxon>Bigyra</taxon>
        <taxon>Labyrinthulomycetes</taxon>
        <taxon>Thraustochytrida</taxon>
        <taxon>Thraustochytriidae</taxon>
        <taxon>Aplanochytrium</taxon>
    </lineage>
</organism>
<dbReference type="GO" id="GO:0051131">
    <property type="term" value="P:chaperone-mediated protein complex assembly"/>
    <property type="evidence" value="ECO:0007669"/>
    <property type="project" value="InterPro"/>
</dbReference>
<protein>
    <submittedName>
        <fullName evidence="1">Uncharacterized protein</fullName>
    </submittedName>
</protein>
<dbReference type="Gene3D" id="1.10.560.10">
    <property type="entry name" value="GroEL-like equatorial domain"/>
    <property type="match status" value="1"/>
</dbReference>
<reference evidence="1" key="1">
    <citation type="submission" date="2021-01" db="EMBL/GenBank/DDBJ databases">
        <authorList>
            <person name="Corre E."/>
            <person name="Pelletier E."/>
            <person name="Niang G."/>
            <person name="Scheremetjew M."/>
            <person name="Finn R."/>
            <person name="Kale V."/>
            <person name="Holt S."/>
            <person name="Cochrane G."/>
            <person name="Meng A."/>
            <person name="Brown T."/>
            <person name="Cohen L."/>
        </authorList>
    </citation>
    <scope>NUCLEOTIDE SEQUENCE</scope>
    <source>
        <strain evidence="1">GSBS06</strain>
    </source>
</reference>
<evidence type="ECO:0000313" key="1">
    <source>
        <dbReference type="EMBL" id="CAE0436491.1"/>
    </source>
</evidence>
<name>A0A7S3PGY6_9STRA</name>
<dbReference type="Gene3D" id="3.50.7.10">
    <property type="entry name" value="GroEL"/>
    <property type="match status" value="1"/>
</dbReference>
<dbReference type="Gene3D" id="3.30.260.10">
    <property type="entry name" value="TCP-1-like chaperonin intermediate domain"/>
    <property type="match status" value="1"/>
</dbReference>
<dbReference type="GO" id="GO:0005524">
    <property type="term" value="F:ATP binding"/>
    <property type="evidence" value="ECO:0007669"/>
    <property type="project" value="InterPro"/>
</dbReference>
<gene>
    <name evidence="1" type="ORF">ASTO00021_LOCUS6750</name>
</gene>
<dbReference type="PANTHER" id="PTHR46883:SF1">
    <property type="entry name" value="BARDET-BIEDL SYNDROME 12 PROTEIN"/>
    <property type="match status" value="1"/>
</dbReference>
<dbReference type="InterPro" id="IPR027410">
    <property type="entry name" value="TCP-1-like_intermed_sf"/>
</dbReference>
<dbReference type="InterPro" id="IPR002423">
    <property type="entry name" value="Cpn60/GroEL/TCP-1"/>
</dbReference>
<dbReference type="PANTHER" id="PTHR46883">
    <property type="entry name" value="BARDET-BIEDL SYNDROME 12 PROTEIN"/>
    <property type="match status" value="1"/>
</dbReference>
<dbReference type="SUPFAM" id="SSF48592">
    <property type="entry name" value="GroEL equatorial domain-like"/>
    <property type="match status" value="1"/>
</dbReference>
<dbReference type="InterPro" id="IPR027413">
    <property type="entry name" value="GROEL-like_equatorial_sf"/>
</dbReference>
<sequence length="565" mass="62695">MIQIANINFTIITYLIFKIAIITGSRNFEPVKSVMVNFLLLKHVEACSFAFHSLLGPVRTIKCLENEALSCESSTVLEWLKNSSPGTSLDILYSSCLDHKRYAGTHVTSFIILAGLFAREARYLCQEKGYDVVAVVDEFRKCSKVCAELLKEYKKLDTSSMDHSQLCRLLMHKTENGSLNQPGAFVGADLARQVSECFLMHGGKHNGAKNGDWQLGAVVVKTFQSCREQTQCRVFDGAVVPIHQENQSLARLALKGATYGNFILVEGDINFSSIKSSFSKAKAFMPLTLSMGESRNFANELSNFKRQLKEPSDFEDSVARHLQFHNVAVVMASGTIPFAIRHLCAQSYGILLLQNVALKDVETLSRVFSCPVLSDVLMLLPTAATTNDSLNNYVSHDSAQIEIIEDGWNIYGIISESAKSVDSMFVGIKVKDGPIKSCENLRLNQRPVTVMISSRTISLTAEIEKHFWSNLYRQRNAYKVGYIIPGKARTESYLAKTIIDSDAAKTNILRACFADALKYYASIINRNADLLGETSCDNDIYDDVIGKSSALARAVGLVEMMLRLI</sequence>